<dbReference type="AlphaFoldDB" id="A0A1V8M483"/>
<gene>
    <name evidence="1" type="ORF">AU255_00265</name>
</gene>
<keyword evidence="2" id="KW-1185">Reference proteome</keyword>
<name>A0A1V8M483_9GAMM</name>
<dbReference type="EMBL" id="LPUF01000001">
    <property type="protein sequence ID" value="OQK16385.1"/>
    <property type="molecule type" value="Genomic_DNA"/>
</dbReference>
<organism evidence="1 2">
    <name type="scientific">Methyloprofundus sedimenti</name>
    <dbReference type="NCBI Taxonomy" id="1420851"/>
    <lineage>
        <taxon>Bacteria</taxon>
        <taxon>Pseudomonadati</taxon>
        <taxon>Pseudomonadota</taxon>
        <taxon>Gammaproteobacteria</taxon>
        <taxon>Methylococcales</taxon>
        <taxon>Methylococcaceae</taxon>
        <taxon>Methyloprofundus</taxon>
    </lineage>
</organism>
<comment type="caution">
    <text evidence="1">The sequence shown here is derived from an EMBL/GenBank/DDBJ whole genome shotgun (WGS) entry which is preliminary data.</text>
</comment>
<proteinExistence type="predicted"/>
<dbReference type="Proteomes" id="UP000191980">
    <property type="component" value="Unassembled WGS sequence"/>
</dbReference>
<dbReference type="OrthoDB" id="5576828at2"/>
<sequence length="65" mass="7501">MQQDINLSWEKIRTLMNTQQSVTLILPTDQQKVIHLRITTKAESQQMQMYAALGIKSDVLGKRKT</sequence>
<protein>
    <submittedName>
        <fullName evidence="1">Uncharacterized protein</fullName>
    </submittedName>
</protein>
<evidence type="ECO:0000313" key="2">
    <source>
        <dbReference type="Proteomes" id="UP000191980"/>
    </source>
</evidence>
<evidence type="ECO:0000313" key="1">
    <source>
        <dbReference type="EMBL" id="OQK16385.1"/>
    </source>
</evidence>
<reference evidence="1 2" key="1">
    <citation type="submission" date="2015-12" db="EMBL/GenBank/DDBJ databases">
        <authorList>
            <person name="Shamseldin A."/>
            <person name="Moawad H."/>
            <person name="Abd El-Rahim W.M."/>
            <person name="Sadowsky M.J."/>
        </authorList>
    </citation>
    <scope>NUCLEOTIDE SEQUENCE [LARGE SCALE GENOMIC DNA]</scope>
    <source>
        <strain evidence="1 2">WF1</strain>
    </source>
</reference>
<accession>A0A1V8M483</accession>